<sequence>MVSELDLTSEAIYVLEAATVQSLPQIHAEDRRSLPQIHAFVFEFKRSSQPPSSSHPPSSTTTTTATASFLQRMGYMTSGIGLMIGLVLPFVDTNYAVGTIFGVWSGDANWNNMKRPSRGNNGDLWTVSNICSCSQGYPWKMATCQRQPKLEKESYFHMEFSAMKEVGRE</sequence>
<protein>
    <submittedName>
        <fullName evidence="1">Uncharacterized protein</fullName>
    </submittedName>
</protein>
<gene>
    <name evidence="1" type="ORF">ILEXP_LOCUS41126</name>
</gene>
<dbReference type="Proteomes" id="UP001642360">
    <property type="component" value="Unassembled WGS sequence"/>
</dbReference>
<reference evidence="1 2" key="1">
    <citation type="submission" date="2024-02" db="EMBL/GenBank/DDBJ databases">
        <authorList>
            <person name="Vignale AGUSTIN F."/>
            <person name="Sosa J E."/>
            <person name="Modenutti C."/>
        </authorList>
    </citation>
    <scope>NUCLEOTIDE SEQUENCE [LARGE SCALE GENOMIC DNA]</scope>
</reference>
<evidence type="ECO:0000313" key="2">
    <source>
        <dbReference type="Proteomes" id="UP001642360"/>
    </source>
</evidence>
<dbReference type="AlphaFoldDB" id="A0ABC8TVK8"/>
<comment type="caution">
    <text evidence="1">The sequence shown here is derived from an EMBL/GenBank/DDBJ whole genome shotgun (WGS) entry which is preliminary data.</text>
</comment>
<dbReference type="EMBL" id="CAUOFW020005783">
    <property type="protein sequence ID" value="CAK9171553.1"/>
    <property type="molecule type" value="Genomic_DNA"/>
</dbReference>
<keyword evidence="2" id="KW-1185">Reference proteome</keyword>
<proteinExistence type="predicted"/>
<organism evidence="1 2">
    <name type="scientific">Ilex paraguariensis</name>
    <name type="common">yerba mate</name>
    <dbReference type="NCBI Taxonomy" id="185542"/>
    <lineage>
        <taxon>Eukaryota</taxon>
        <taxon>Viridiplantae</taxon>
        <taxon>Streptophyta</taxon>
        <taxon>Embryophyta</taxon>
        <taxon>Tracheophyta</taxon>
        <taxon>Spermatophyta</taxon>
        <taxon>Magnoliopsida</taxon>
        <taxon>eudicotyledons</taxon>
        <taxon>Gunneridae</taxon>
        <taxon>Pentapetalae</taxon>
        <taxon>asterids</taxon>
        <taxon>campanulids</taxon>
        <taxon>Aquifoliales</taxon>
        <taxon>Aquifoliaceae</taxon>
        <taxon>Ilex</taxon>
    </lineage>
</organism>
<name>A0ABC8TVK8_9AQUA</name>
<evidence type="ECO:0000313" key="1">
    <source>
        <dbReference type="EMBL" id="CAK9171553.1"/>
    </source>
</evidence>
<accession>A0ABC8TVK8</accession>